<keyword evidence="4" id="KW-1185">Reference proteome</keyword>
<dbReference type="Proteomes" id="UP000233556">
    <property type="component" value="Unassembled WGS sequence"/>
</dbReference>
<evidence type="ECO:0000259" key="2">
    <source>
        <dbReference type="Pfam" id="PF25458"/>
    </source>
</evidence>
<dbReference type="PANTHER" id="PTHR33332">
    <property type="entry name" value="REVERSE TRANSCRIPTASE DOMAIN-CONTAINING PROTEIN"/>
    <property type="match status" value="1"/>
</dbReference>
<sequence length="434" mass="49430">MEKAEIHNKCSASVFTSKGSSHTTQVTEYKGRDWKNEEPPTAGEDDVRDHPRNLRLQKSMGPDEIHPRVLRELVDEVTQPLSIILTHRGSLVKFPPTGKGAIKTVEKIPPGKTLRYMENKEVIGDIASQFKWPSTMSGTECTLSKFANDAKLCGAVNTLERRDAIQRELDRLETWAHAKLMKFNQAKCRVLHLGWRNPKHKYRLREEWLESSPEEKDLGVLMDEKLNMSWQCALAVQKATCILGCIKRSVASRLREVILLQSWVRPHLESCVQLWSPQHRKDMNLLERVQWRATKMLRRLKHLCYEDRLRELGLFSLEKRRLWGDLAAAFQYLKGATGELGRDSLSGSGAIVRGLHRATANIIEPTGESDNPLRFTSGLVVALDVDATLEHVQDPQGTVKVQWEKEEEKKLFGTVQKCVVSRLFVFATKLSSCC</sequence>
<feature type="compositionally biased region" description="Basic and acidic residues" evidence="1">
    <location>
        <begin position="29"/>
        <end position="38"/>
    </location>
</feature>
<organism evidence="3 4">
    <name type="scientific">Limosa lapponica baueri</name>
    <dbReference type="NCBI Taxonomy" id="1758121"/>
    <lineage>
        <taxon>Eukaryota</taxon>
        <taxon>Metazoa</taxon>
        <taxon>Chordata</taxon>
        <taxon>Craniata</taxon>
        <taxon>Vertebrata</taxon>
        <taxon>Euteleostomi</taxon>
        <taxon>Archelosauria</taxon>
        <taxon>Archosauria</taxon>
        <taxon>Dinosauria</taxon>
        <taxon>Saurischia</taxon>
        <taxon>Theropoda</taxon>
        <taxon>Coelurosauria</taxon>
        <taxon>Aves</taxon>
        <taxon>Neognathae</taxon>
        <taxon>Neoaves</taxon>
        <taxon>Charadriiformes</taxon>
        <taxon>Scolopacidae</taxon>
        <taxon>Limosa</taxon>
    </lineage>
</organism>
<feature type="compositionally biased region" description="Polar residues" evidence="1">
    <location>
        <begin position="10"/>
        <end position="27"/>
    </location>
</feature>
<evidence type="ECO:0000313" key="4">
    <source>
        <dbReference type="Proteomes" id="UP000233556"/>
    </source>
</evidence>
<proteinExistence type="predicted"/>
<gene>
    <name evidence="3" type="ORF">llap_10722</name>
</gene>
<accession>A0A2I0TYT8</accession>
<dbReference type="AlphaFoldDB" id="A0A2I0TYT8"/>
<dbReference type="Pfam" id="PF25458">
    <property type="entry name" value="INTS4_C"/>
    <property type="match status" value="1"/>
</dbReference>
<feature type="domain" description="Integrator complex subunit 4/Protein SIEL C-terminal Ig-like" evidence="2">
    <location>
        <begin position="361"/>
        <end position="402"/>
    </location>
</feature>
<dbReference type="EMBL" id="KZ506607">
    <property type="protein sequence ID" value="PKU38978.1"/>
    <property type="molecule type" value="Genomic_DNA"/>
</dbReference>
<evidence type="ECO:0000313" key="3">
    <source>
        <dbReference type="EMBL" id="PKU38978.1"/>
    </source>
</evidence>
<protein>
    <recommendedName>
        <fullName evidence="2">Integrator complex subunit 4/Protein SIEL C-terminal Ig-like domain-containing protein</fullName>
    </recommendedName>
</protein>
<dbReference type="InterPro" id="IPR057412">
    <property type="entry name" value="INTS4_C"/>
</dbReference>
<reference evidence="4" key="2">
    <citation type="submission" date="2017-12" db="EMBL/GenBank/DDBJ databases">
        <title>Genome sequence of the Bar-tailed Godwit (Limosa lapponica baueri).</title>
        <authorList>
            <person name="Lima N.C.B."/>
            <person name="Parody-Merino A.M."/>
            <person name="Battley P.F."/>
            <person name="Fidler A.E."/>
            <person name="Prosdocimi F."/>
        </authorList>
    </citation>
    <scope>NUCLEOTIDE SEQUENCE [LARGE SCALE GENOMIC DNA]</scope>
</reference>
<name>A0A2I0TYT8_LIMLA</name>
<feature type="region of interest" description="Disordered" evidence="1">
    <location>
        <begin position="1"/>
        <end position="59"/>
    </location>
</feature>
<dbReference type="OrthoDB" id="416454at2759"/>
<reference evidence="4" key="1">
    <citation type="submission" date="2017-11" db="EMBL/GenBank/DDBJ databases">
        <authorList>
            <person name="Lima N.C."/>
            <person name="Parody-Merino A.M."/>
            <person name="Battley P.F."/>
            <person name="Fidler A.E."/>
            <person name="Prosdocimi F."/>
        </authorList>
    </citation>
    <scope>NUCLEOTIDE SEQUENCE [LARGE SCALE GENOMIC DNA]</scope>
</reference>
<evidence type="ECO:0000256" key="1">
    <source>
        <dbReference type="SAM" id="MobiDB-lite"/>
    </source>
</evidence>